<sequence length="203" mass="23240">MRFIKNAVLGLTICTTLFACNEEKKQEEKSTKKAEVLLPAPFKKHLKVEVGPELIFDIYSWGRGSDSSSSVLVLRSDSVKNEFSVASSDNLDGRLQEVFNTDMDTDGNPEIVILYTKNDKYNSAEVLCYEFSGKGANKIKFPDLTSKTKKQYRGLDKFYVKEGDLYREFNLYSETDTSNNTGKKMVLKYFLNRNQFDLNEIKE</sequence>
<evidence type="ECO:0000313" key="2">
    <source>
        <dbReference type="Proteomes" id="UP001597546"/>
    </source>
</evidence>
<dbReference type="PROSITE" id="PS51257">
    <property type="entry name" value="PROKAR_LIPOPROTEIN"/>
    <property type="match status" value="1"/>
</dbReference>
<accession>A0ABW5TXS6</accession>
<name>A0ABW5TXS6_9SPHI</name>
<dbReference type="RefSeq" id="WP_379046346.1">
    <property type="nucleotide sequence ID" value="NZ_JBHSKW010000058.1"/>
</dbReference>
<dbReference type="EMBL" id="JBHULV010000052">
    <property type="protein sequence ID" value="MFD2733340.1"/>
    <property type="molecule type" value="Genomic_DNA"/>
</dbReference>
<organism evidence="1 2">
    <name type="scientific">Pedobacter alpinus</name>
    <dbReference type="NCBI Taxonomy" id="1590643"/>
    <lineage>
        <taxon>Bacteria</taxon>
        <taxon>Pseudomonadati</taxon>
        <taxon>Bacteroidota</taxon>
        <taxon>Sphingobacteriia</taxon>
        <taxon>Sphingobacteriales</taxon>
        <taxon>Sphingobacteriaceae</taxon>
        <taxon>Pedobacter</taxon>
    </lineage>
</organism>
<evidence type="ECO:0000313" key="1">
    <source>
        <dbReference type="EMBL" id="MFD2733340.1"/>
    </source>
</evidence>
<reference evidence="2" key="1">
    <citation type="journal article" date="2019" name="Int. J. Syst. Evol. Microbiol.">
        <title>The Global Catalogue of Microorganisms (GCM) 10K type strain sequencing project: providing services to taxonomists for standard genome sequencing and annotation.</title>
        <authorList>
            <consortium name="The Broad Institute Genomics Platform"/>
            <consortium name="The Broad Institute Genome Sequencing Center for Infectious Disease"/>
            <person name="Wu L."/>
            <person name="Ma J."/>
        </authorList>
    </citation>
    <scope>NUCLEOTIDE SEQUENCE [LARGE SCALE GENOMIC DNA]</scope>
    <source>
        <strain evidence="2">KCTC 42456</strain>
    </source>
</reference>
<gene>
    <name evidence="1" type="ORF">ACFSSE_16640</name>
</gene>
<protein>
    <recommendedName>
        <fullName evidence="3">Lipoprotein</fullName>
    </recommendedName>
</protein>
<dbReference type="Proteomes" id="UP001597546">
    <property type="component" value="Unassembled WGS sequence"/>
</dbReference>
<evidence type="ECO:0008006" key="3">
    <source>
        <dbReference type="Google" id="ProtNLM"/>
    </source>
</evidence>
<keyword evidence="2" id="KW-1185">Reference proteome</keyword>
<proteinExistence type="predicted"/>
<comment type="caution">
    <text evidence="1">The sequence shown here is derived from an EMBL/GenBank/DDBJ whole genome shotgun (WGS) entry which is preliminary data.</text>
</comment>